<dbReference type="Proteomes" id="UP000464378">
    <property type="component" value="Chromosome"/>
</dbReference>
<dbReference type="InterPro" id="IPR008930">
    <property type="entry name" value="Terpenoid_cyclase/PrenylTrfase"/>
</dbReference>
<accession>A0A6C2YTD9</accession>
<proteinExistence type="predicted"/>
<protein>
    <recommendedName>
        <fullName evidence="1">DUF4159 domain-containing protein</fullName>
    </recommendedName>
</protein>
<evidence type="ECO:0000313" key="2">
    <source>
        <dbReference type="EMBL" id="VIP04152.1"/>
    </source>
</evidence>
<dbReference type="InParanoid" id="A0A6C2YTD9"/>
<dbReference type="Pfam" id="PF13709">
    <property type="entry name" value="DUF4159"/>
    <property type="match status" value="2"/>
</dbReference>
<reference evidence="2" key="1">
    <citation type="submission" date="2019-04" db="EMBL/GenBank/DDBJ databases">
        <authorList>
            <consortium name="Science for Life Laboratories"/>
        </authorList>
    </citation>
    <scope>NUCLEOTIDE SEQUENCE</scope>
    <source>
        <strain evidence="2">MBLW1</strain>
    </source>
</reference>
<evidence type="ECO:0000313" key="3">
    <source>
        <dbReference type="Proteomes" id="UP000464378"/>
    </source>
</evidence>
<dbReference type="RefSeq" id="WP_232056262.1">
    <property type="nucleotide sequence ID" value="NZ_LR593887.1"/>
</dbReference>
<organism evidence="2">
    <name type="scientific">Tuwongella immobilis</name>
    <dbReference type="NCBI Taxonomy" id="692036"/>
    <lineage>
        <taxon>Bacteria</taxon>
        <taxon>Pseudomonadati</taxon>
        <taxon>Planctomycetota</taxon>
        <taxon>Planctomycetia</taxon>
        <taxon>Gemmatales</taxon>
        <taxon>Gemmataceae</taxon>
        <taxon>Tuwongella</taxon>
    </lineage>
</organism>
<sequence>MMPVRRWGIILGVVLITVARPMSLIAAEEPLVEQVRRSIDRGIQYLRQTEAGRGNWEIGTGALLQRGGWTCLAMLGLLNAGVKPDDPVIQRGLDYVRALPAQATYVTGLQTMVLAEAGFPRDLPLIQRNVNWLIGARVYRGGQFVGWSYTSQGGGGDGSNSQYALLGLAAGRAAGAKIDEDVWREIRDFYIKAQVQEDDGTGGWRYLLEQRVTTLTMTEAGICGLFISGLELHAGQQKLDEITGVAARCNVYEENAAIAKGLRWMADDNRFGFKVRGHTFYNIYGIERVGRLSGRRFIGEHDWYREGCQLLVDMQLDDGSWSIPNAGTDSWSVVSTSFSLLFLSKGRTPILISKFAHGPDDEANVRGGGWNNKQHDARHLVEYASKELFKKQPLAWQIYDCRKLDLSDEATIREEVTGLLQSPILFMNGHQAPRITDGQKKVLKRYIEEGGFLVAEACCGREEFARGFRQLMSEIFPNNPLRPVPADHPLWRAHRPVPPGLFPKLEAIELGCKTVVVFSPEPIAGYWEEKRFAPRLDQPATNRGEHAYRLAGNIIAYATGLELPKPRLTRVEIADNDARQVPRSYLKVAQIRHEGNWEPAPQAMRNLMFHVREQAKLDVALQKEVLPITHPDLYQYKLMYMHGRNRFVVDEVELESIRANLETGGLLFADACCGKKEFDEAFRDFAAKLFPKQKLQRIPLDDYLFSDKLNGSPLKAVMCRREKADGSAEAEFQNVAPFLEGIQIDGRWVLIYSKYDIGCALEKHQSSDCKGHNHESALRIGQAIVLYALKR</sequence>
<dbReference type="SUPFAM" id="SSF48239">
    <property type="entry name" value="Terpenoid cyclases/Protein prenyltransferases"/>
    <property type="match status" value="1"/>
</dbReference>
<dbReference type="Gene3D" id="3.40.50.12140">
    <property type="entry name" value="Domain of unknown function DUF4159"/>
    <property type="match status" value="2"/>
</dbReference>
<dbReference type="KEGG" id="tim:GMBLW1_50410"/>
<name>A0A6C2YTD9_9BACT</name>
<dbReference type="EMBL" id="LR586016">
    <property type="protein sequence ID" value="VIP04152.1"/>
    <property type="molecule type" value="Genomic_DNA"/>
</dbReference>
<feature type="domain" description="DUF4159" evidence="1">
    <location>
        <begin position="408"/>
        <end position="558"/>
    </location>
</feature>
<dbReference type="InterPro" id="IPR025297">
    <property type="entry name" value="DUF4159"/>
</dbReference>
<dbReference type="Gene3D" id="1.50.10.20">
    <property type="match status" value="1"/>
</dbReference>
<keyword evidence="3" id="KW-1185">Reference proteome</keyword>
<gene>
    <name evidence="2" type="ORF">GMBLW1_50410</name>
</gene>
<dbReference type="AlphaFoldDB" id="A0A6C2YTD9"/>
<evidence type="ECO:0000259" key="1">
    <source>
        <dbReference type="Pfam" id="PF13709"/>
    </source>
</evidence>
<feature type="domain" description="DUF4159" evidence="1">
    <location>
        <begin position="588"/>
        <end position="789"/>
    </location>
</feature>
<dbReference type="EMBL" id="LR593887">
    <property type="protein sequence ID" value="VTS05669.1"/>
    <property type="molecule type" value="Genomic_DNA"/>
</dbReference>